<evidence type="ECO:0000313" key="1">
    <source>
        <dbReference type="EMBL" id="KAH7966331.1"/>
    </source>
</evidence>
<sequence length="646" mass="70742">MNCPRDSTASLRGQQRGTVATTIAGGCAGPSDVARPSIALATKAIWNRWARTLVHRRNSTDPFGLVCISALAGTQVHRRTRQSRPGWSGSTGSVRVVPQVEPVHAQASLAALAQPFSFRRPRAPMHPGYWLPINVVAVAEGNAEENRDPERFEAPPDAAALVDICGLSMRFGLFTALDNVSFKIYSARVTALLGHNGAGKTTLMGAITGVLKPTCGTIEFGGGERDAAAKGTGFCQQFDVFFPDLTVLEHLTYFGQMQGRWGDELKESIRETLEAVKLTDKMYSFPTQLSGGMKRRLSICVALVSKPKLLILDEPTTGMDPETRRSIWDLLSVLRKDTTILLSYARHGRGRSTCRPDRHAELRKARVRWLASIPQEVLRDVGAVIAMSRSASSATAGVGYTISLNTESADFDLEETLNIIRETAPNAIAQDAKQGSTAIALQTTEHKGLAKMFSELEKNSERLGIASFGVTIATMADAYIKYFEALAESEGVTIEKIKNAKLHLVELARKDFVEYYSHYAYGITYNATTSFLAAVDREGTYSCLMCRRQCRQSSMVHSFACVYGVDFVGKNPPWILVRSIIRDCTWQPPRVASKTGYERAGDNLDPLLPHYLARGHATFTSPCRDESLAYTKIAGWRLTGTRGGSS</sequence>
<comment type="caution">
    <text evidence="1">The sequence shown here is derived from an EMBL/GenBank/DDBJ whole genome shotgun (WGS) entry which is preliminary data.</text>
</comment>
<dbReference type="Proteomes" id="UP000821865">
    <property type="component" value="Chromosome 2"/>
</dbReference>
<dbReference type="EMBL" id="CM023471">
    <property type="protein sequence ID" value="KAH7966331.1"/>
    <property type="molecule type" value="Genomic_DNA"/>
</dbReference>
<proteinExistence type="predicted"/>
<reference evidence="1" key="1">
    <citation type="submission" date="2020-05" db="EMBL/GenBank/DDBJ databases">
        <title>Large-scale comparative analyses of tick genomes elucidate their genetic diversity and vector capacities.</title>
        <authorList>
            <person name="Jia N."/>
            <person name="Wang J."/>
            <person name="Shi W."/>
            <person name="Du L."/>
            <person name="Sun Y."/>
            <person name="Zhan W."/>
            <person name="Jiang J."/>
            <person name="Wang Q."/>
            <person name="Zhang B."/>
            <person name="Ji P."/>
            <person name="Sakyi L.B."/>
            <person name="Cui X."/>
            <person name="Yuan T."/>
            <person name="Jiang B."/>
            <person name="Yang W."/>
            <person name="Lam T.T.-Y."/>
            <person name="Chang Q."/>
            <person name="Ding S."/>
            <person name="Wang X."/>
            <person name="Zhu J."/>
            <person name="Ruan X."/>
            <person name="Zhao L."/>
            <person name="Wei J."/>
            <person name="Que T."/>
            <person name="Du C."/>
            <person name="Cheng J."/>
            <person name="Dai P."/>
            <person name="Han X."/>
            <person name="Huang E."/>
            <person name="Gao Y."/>
            <person name="Liu J."/>
            <person name="Shao H."/>
            <person name="Ye R."/>
            <person name="Li L."/>
            <person name="Wei W."/>
            <person name="Wang X."/>
            <person name="Wang C."/>
            <person name="Yang T."/>
            <person name="Huo Q."/>
            <person name="Li W."/>
            <person name="Guo W."/>
            <person name="Chen H."/>
            <person name="Zhou L."/>
            <person name="Ni X."/>
            <person name="Tian J."/>
            <person name="Zhou Y."/>
            <person name="Sheng Y."/>
            <person name="Liu T."/>
            <person name="Pan Y."/>
            <person name="Xia L."/>
            <person name="Li J."/>
            <person name="Zhao F."/>
            <person name="Cao W."/>
        </authorList>
    </citation>
    <scope>NUCLEOTIDE SEQUENCE</scope>
    <source>
        <strain evidence="1">Dsil-2018</strain>
    </source>
</reference>
<organism evidence="1 2">
    <name type="scientific">Dermacentor silvarum</name>
    <name type="common">Tick</name>
    <dbReference type="NCBI Taxonomy" id="543639"/>
    <lineage>
        <taxon>Eukaryota</taxon>
        <taxon>Metazoa</taxon>
        <taxon>Ecdysozoa</taxon>
        <taxon>Arthropoda</taxon>
        <taxon>Chelicerata</taxon>
        <taxon>Arachnida</taxon>
        <taxon>Acari</taxon>
        <taxon>Parasitiformes</taxon>
        <taxon>Ixodida</taxon>
        <taxon>Ixodoidea</taxon>
        <taxon>Ixodidae</taxon>
        <taxon>Rhipicephalinae</taxon>
        <taxon>Dermacentor</taxon>
    </lineage>
</organism>
<protein>
    <submittedName>
        <fullName evidence="1">Uncharacterized protein</fullName>
    </submittedName>
</protein>
<evidence type="ECO:0000313" key="2">
    <source>
        <dbReference type="Proteomes" id="UP000821865"/>
    </source>
</evidence>
<gene>
    <name evidence="1" type="ORF">HPB49_015303</name>
</gene>
<accession>A0ACB8DEK4</accession>
<keyword evidence="2" id="KW-1185">Reference proteome</keyword>
<name>A0ACB8DEK4_DERSI</name>